<dbReference type="InterPro" id="IPR038766">
    <property type="entry name" value="Membrane_comp_ABC_pdt"/>
</dbReference>
<feature type="transmembrane region" description="Helical" evidence="6">
    <location>
        <begin position="289"/>
        <end position="311"/>
    </location>
</feature>
<evidence type="ECO:0000313" key="9">
    <source>
        <dbReference type="Proteomes" id="UP000286931"/>
    </source>
</evidence>
<dbReference type="InterPro" id="IPR003838">
    <property type="entry name" value="ABC3_permease_C"/>
</dbReference>
<name>A0A401YVD7_9ACTN</name>
<comment type="subcellular location">
    <subcellularLocation>
        <location evidence="1">Cell membrane</location>
        <topology evidence="1">Multi-pass membrane protein</topology>
    </subcellularLocation>
</comment>
<keyword evidence="4 6" id="KW-1133">Transmembrane helix</keyword>
<sequence length="774" mass="81460">MNVLRDLRMGAGFAVTGGREGWIRTLLTAIGVGLGVALLLLTTAIPGALSARDERGRDRNEQRGQAAQAGDHTLLIAHADTTYKGDEIRGRLLRAEAPKAPIPPGLAKIPLPGEMVVSPALADLLDSSRGRLLRERLPYRTVGTIGDKGLIGPDELAFYAGNDTVTTGDRWSSVLRITAFGSPFPADPMDPRLVLLVVVMFVVLLMPVAVLIATAVRFGGERRDRRLAALRLVGADARTTRWIAAGEALAGSLFGLLFGLGFFLIGRQLTGVASAFDLSIFPADLDPSVPLAVLVALAVPFAAVAVTLFALRAVVIEPLGVVRAGTPPRRRVWWRLLLPVAGMVALYPLIRQGSESGQFNRGQVVLGVVLLLLGVTAMLPWLVEAVVARLGAGRVPWQLAVRRLQLGSTSAARAVNGIAVAVAGAIALQMLFLGIENDYTKETGADTTRAQLAVSSDAQVGTEGIARIAGQIRETKGVRSVFGRSGTRIAEPGEDSGPGASLTIGTCDTLRELARIEGCADGDTFIVDPRTSNSVGGMQPAPGKNVVIDPGQGPRTSAAPTPWLIPKAARTVPGRADGSGIAPDGVLATPGAVPAAVTRQLPYSMTVALDPAVPDAIDLARNAMARVDPLAQVYTLNETRESRRFANVRTALFIGSTVVLLMIGASLLVTMLEQLRERRKLLSVLVAFGTRRSTLSWSILYQTAIPVVLGLFLAAGTGVALGAALLGMVQRPFGVDWTGLASMTGIGAGVVLLVTALSLPPLWRMMRPDGLRTE</sequence>
<feature type="transmembrane region" description="Helical" evidence="6">
    <location>
        <begin position="332"/>
        <end position="350"/>
    </location>
</feature>
<feature type="transmembrane region" description="Helical" evidence="6">
    <location>
        <begin position="411"/>
        <end position="432"/>
    </location>
</feature>
<dbReference type="PANTHER" id="PTHR30287">
    <property type="entry name" value="MEMBRANE COMPONENT OF PREDICTED ABC SUPERFAMILY METABOLITE UPTAKE TRANSPORTER"/>
    <property type="match status" value="1"/>
</dbReference>
<dbReference type="PANTHER" id="PTHR30287:SF2">
    <property type="entry name" value="BLL1001 PROTEIN"/>
    <property type="match status" value="1"/>
</dbReference>
<evidence type="ECO:0000256" key="3">
    <source>
        <dbReference type="ARBA" id="ARBA00022692"/>
    </source>
</evidence>
<evidence type="ECO:0000256" key="5">
    <source>
        <dbReference type="ARBA" id="ARBA00023136"/>
    </source>
</evidence>
<feature type="domain" description="ABC3 transporter permease C-terminal" evidence="7">
    <location>
        <begin position="654"/>
        <end position="767"/>
    </location>
</feature>
<reference evidence="8 9" key="1">
    <citation type="submission" date="2018-12" db="EMBL/GenBank/DDBJ databases">
        <title>Draft genome sequence of Embleya hyalina NBRC 13850T.</title>
        <authorList>
            <person name="Komaki H."/>
            <person name="Hosoyama A."/>
            <person name="Kimura A."/>
            <person name="Ichikawa N."/>
            <person name="Tamura T."/>
        </authorList>
    </citation>
    <scope>NUCLEOTIDE SEQUENCE [LARGE SCALE GENOMIC DNA]</scope>
    <source>
        <strain evidence="8 9">NBRC 13850</strain>
    </source>
</reference>
<protein>
    <submittedName>
        <fullName evidence="8">Membrane protein</fullName>
    </submittedName>
</protein>
<keyword evidence="5 6" id="KW-0472">Membrane</keyword>
<dbReference type="GO" id="GO:0005886">
    <property type="term" value="C:plasma membrane"/>
    <property type="evidence" value="ECO:0007669"/>
    <property type="project" value="UniProtKB-SubCell"/>
</dbReference>
<gene>
    <name evidence="8" type="ORF">EHYA_06212</name>
</gene>
<keyword evidence="3 6" id="KW-0812">Transmembrane</keyword>
<feature type="transmembrane region" description="Helical" evidence="6">
    <location>
        <begin position="193"/>
        <end position="216"/>
    </location>
</feature>
<comment type="caution">
    <text evidence="8">The sequence shown here is derived from an EMBL/GenBank/DDBJ whole genome shotgun (WGS) entry which is preliminary data.</text>
</comment>
<proteinExistence type="predicted"/>
<organism evidence="8 9">
    <name type="scientific">Embleya hyalina</name>
    <dbReference type="NCBI Taxonomy" id="516124"/>
    <lineage>
        <taxon>Bacteria</taxon>
        <taxon>Bacillati</taxon>
        <taxon>Actinomycetota</taxon>
        <taxon>Actinomycetes</taxon>
        <taxon>Kitasatosporales</taxon>
        <taxon>Streptomycetaceae</taxon>
        <taxon>Embleya</taxon>
    </lineage>
</organism>
<dbReference type="Pfam" id="PF02687">
    <property type="entry name" value="FtsX"/>
    <property type="match status" value="2"/>
</dbReference>
<feature type="transmembrane region" description="Helical" evidence="6">
    <location>
        <begin position="21"/>
        <end position="45"/>
    </location>
</feature>
<feature type="transmembrane region" description="Helical" evidence="6">
    <location>
        <begin position="737"/>
        <end position="759"/>
    </location>
</feature>
<feature type="transmembrane region" description="Helical" evidence="6">
    <location>
        <begin position="699"/>
        <end position="725"/>
    </location>
</feature>
<evidence type="ECO:0000256" key="1">
    <source>
        <dbReference type="ARBA" id="ARBA00004651"/>
    </source>
</evidence>
<feature type="transmembrane region" description="Helical" evidence="6">
    <location>
        <begin position="248"/>
        <end position="269"/>
    </location>
</feature>
<evidence type="ECO:0000256" key="2">
    <source>
        <dbReference type="ARBA" id="ARBA00022475"/>
    </source>
</evidence>
<feature type="transmembrane region" description="Helical" evidence="6">
    <location>
        <begin position="651"/>
        <end position="672"/>
    </location>
</feature>
<accession>A0A401YVD7</accession>
<dbReference type="Proteomes" id="UP000286931">
    <property type="component" value="Unassembled WGS sequence"/>
</dbReference>
<evidence type="ECO:0000256" key="4">
    <source>
        <dbReference type="ARBA" id="ARBA00022989"/>
    </source>
</evidence>
<evidence type="ECO:0000313" key="8">
    <source>
        <dbReference type="EMBL" id="GCD98505.1"/>
    </source>
</evidence>
<dbReference type="EMBL" id="BIFH01000028">
    <property type="protein sequence ID" value="GCD98505.1"/>
    <property type="molecule type" value="Genomic_DNA"/>
</dbReference>
<keyword evidence="9" id="KW-1185">Reference proteome</keyword>
<feature type="transmembrane region" description="Helical" evidence="6">
    <location>
        <begin position="362"/>
        <end position="390"/>
    </location>
</feature>
<evidence type="ECO:0000256" key="6">
    <source>
        <dbReference type="SAM" id="Phobius"/>
    </source>
</evidence>
<keyword evidence="2" id="KW-1003">Cell membrane</keyword>
<feature type="domain" description="ABC3 transporter permease C-terminal" evidence="7">
    <location>
        <begin position="199"/>
        <end position="311"/>
    </location>
</feature>
<dbReference type="AlphaFoldDB" id="A0A401YVD7"/>
<evidence type="ECO:0000259" key="7">
    <source>
        <dbReference type="Pfam" id="PF02687"/>
    </source>
</evidence>